<gene>
    <name evidence="2" type="ORF">CVT25_007307</name>
</gene>
<feature type="compositionally biased region" description="Acidic residues" evidence="1">
    <location>
        <begin position="24"/>
        <end position="38"/>
    </location>
</feature>
<dbReference type="AlphaFoldDB" id="A0A409XP88"/>
<feature type="compositionally biased region" description="Polar residues" evidence="1">
    <location>
        <begin position="125"/>
        <end position="134"/>
    </location>
</feature>
<accession>A0A409XP88</accession>
<dbReference type="EMBL" id="NHYD01001022">
    <property type="protein sequence ID" value="PPQ92615.1"/>
    <property type="molecule type" value="Genomic_DNA"/>
</dbReference>
<dbReference type="InParanoid" id="A0A409XP88"/>
<keyword evidence="3" id="KW-1185">Reference proteome</keyword>
<reference evidence="2 3" key="1">
    <citation type="journal article" date="2018" name="Evol. Lett.">
        <title>Horizontal gene cluster transfer increased hallucinogenic mushroom diversity.</title>
        <authorList>
            <person name="Reynolds H.T."/>
            <person name="Vijayakumar V."/>
            <person name="Gluck-Thaler E."/>
            <person name="Korotkin H.B."/>
            <person name="Matheny P.B."/>
            <person name="Slot J.C."/>
        </authorList>
    </citation>
    <scope>NUCLEOTIDE SEQUENCE [LARGE SCALE GENOMIC DNA]</scope>
    <source>
        <strain evidence="2 3">2631</strain>
    </source>
</reference>
<dbReference type="OrthoDB" id="3066510at2759"/>
<feature type="region of interest" description="Disordered" evidence="1">
    <location>
        <begin position="24"/>
        <end position="141"/>
    </location>
</feature>
<feature type="compositionally biased region" description="Basic and acidic residues" evidence="1">
    <location>
        <begin position="96"/>
        <end position="111"/>
    </location>
</feature>
<feature type="compositionally biased region" description="Basic and acidic residues" evidence="1">
    <location>
        <begin position="77"/>
        <end position="89"/>
    </location>
</feature>
<organism evidence="2 3">
    <name type="scientific">Psilocybe cyanescens</name>
    <dbReference type="NCBI Taxonomy" id="93625"/>
    <lineage>
        <taxon>Eukaryota</taxon>
        <taxon>Fungi</taxon>
        <taxon>Dikarya</taxon>
        <taxon>Basidiomycota</taxon>
        <taxon>Agaricomycotina</taxon>
        <taxon>Agaricomycetes</taxon>
        <taxon>Agaricomycetidae</taxon>
        <taxon>Agaricales</taxon>
        <taxon>Agaricineae</taxon>
        <taxon>Strophariaceae</taxon>
        <taxon>Psilocybe</taxon>
    </lineage>
</organism>
<comment type="caution">
    <text evidence="2">The sequence shown here is derived from an EMBL/GenBank/DDBJ whole genome shotgun (WGS) entry which is preliminary data.</text>
</comment>
<evidence type="ECO:0000313" key="3">
    <source>
        <dbReference type="Proteomes" id="UP000283269"/>
    </source>
</evidence>
<protein>
    <submittedName>
        <fullName evidence="2">Uncharacterized protein</fullName>
    </submittedName>
</protein>
<sequence length="141" mass="15969">MANEQHDDMPDVAESFVTTFYHDSDDEINMDGDEDGDIFELYGNSRPLTPLEHKDPEGTTADRAQYSDDPSDQISVIDRENVTFHERNQRFSTDTIKLEPRVESSESREENDAPSFPRNIAPENEATSKNSAEENTPVEDA</sequence>
<dbReference type="Proteomes" id="UP000283269">
    <property type="component" value="Unassembled WGS sequence"/>
</dbReference>
<evidence type="ECO:0000256" key="1">
    <source>
        <dbReference type="SAM" id="MobiDB-lite"/>
    </source>
</evidence>
<proteinExistence type="predicted"/>
<evidence type="ECO:0000313" key="2">
    <source>
        <dbReference type="EMBL" id="PPQ92615.1"/>
    </source>
</evidence>
<name>A0A409XP88_PSICY</name>